<gene>
    <name evidence="3" type="ORF">PSRA_0681</name>
</gene>
<evidence type="ECO:0000256" key="1">
    <source>
        <dbReference type="SAM" id="MobiDB-lite"/>
    </source>
</evidence>
<keyword evidence="4" id="KW-1185">Reference proteome</keyword>
<dbReference type="RefSeq" id="WP_094660514.1">
    <property type="nucleotide sequence ID" value="NZ_MWWR01000005.1"/>
</dbReference>
<comment type="caution">
    <text evidence="3">The sequence shown here is derived from an EMBL/GenBank/DDBJ whole genome shotgun (WGS) entry which is preliminary data.</text>
</comment>
<evidence type="ECO:0000256" key="2">
    <source>
        <dbReference type="SAM" id="Phobius"/>
    </source>
</evidence>
<evidence type="ECO:0000313" key="3">
    <source>
        <dbReference type="EMBL" id="OZG52131.1"/>
    </source>
</evidence>
<feature type="compositionally biased region" description="Low complexity" evidence="1">
    <location>
        <begin position="1"/>
        <end position="28"/>
    </location>
</feature>
<feature type="compositionally biased region" description="Low complexity" evidence="1">
    <location>
        <begin position="225"/>
        <end position="251"/>
    </location>
</feature>
<dbReference type="EMBL" id="MWWR01000005">
    <property type="protein sequence ID" value="OZG52131.1"/>
    <property type="molecule type" value="Genomic_DNA"/>
</dbReference>
<feature type="transmembrane region" description="Helical" evidence="2">
    <location>
        <begin position="175"/>
        <end position="197"/>
    </location>
</feature>
<dbReference type="SUPFAM" id="SSF81995">
    <property type="entry name" value="beta-sandwich domain of Sec23/24"/>
    <property type="match status" value="1"/>
</dbReference>
<feature type="transmembrane region" description="Helical" evidence="2">
    <location>
        <begin position="126"/>
        <end position="144"/>
    </location>
</feature>
<protein>
    <recommendedName>
        <fullName evidence="5">Large tegument protein</fullName>
    </recommendedName>
</protein>
<feature type="region of interest" description="Disordered" evidence="1">
    <location>
        <begin position="1"/>
        <end position="42"/>
    </location>
</feature>
<organism evidence="3 4">
    <name type="scientific">Pseudoscardovia radai</name>
    <dbReference type="NCBI Taxonomy" id="987066"/>
    <lineage>
        <taxon>Bacteria</taxon>
        <taxon>Bacillati</taxon>
        <taxon>Actinomycetota</taxon>
        <taxon>Actinomycetes</taxon>
        <taxon>Bifidobacteriales</taxon>
        <taxon>Bifidobacteriaceae</taxon>
        <taxon>Pseudoscardovia</taxon>
    </lineage>
</organism>
<accession>A0A261EZ55</accession>
<keyword evidence="2" id="KW-1133">Transmembrane helix</keyword>
<keyword evidence="2" id="KW-0812">Transmembrane</keyword>
<dbReference type="Proteomes" id="UP000216725">
    <property type="component" value="Unassembled WGS sequence"/>
</dbReference>
<feature type="compositionally biased region" description="Low complexity" evidence="1">
    <location>
        <begin position="258"/>
        <end position="277"/>
    </location>
</feature>
<reference evidence="3 4" key="1">
    <citation type="journal article" date="2017" name="BMC Genomics">
        <title>Comparative genomic and phylogenomic analyses of the Bifidobacteriaceae family.</title>
        <authorList>
            <person name="Lugli G.A."/>
            <person name="Milani C."/>
            <person name="Turroni F."/>
            <person name="Duranti S."/>
            <person name="Mancabelli L."/>
            <person name="Mangifesta M."/>
            <person name="Ferrario C."/>
            <person name="Modesto M."/>
            <person name="Mattarelli P."/>
            <person name="Jiri K."/>
            <person name="van Sinderen D."/>
            <person name="Ventura M."/>
        </authorList>
    </citation>
    <scope>NUCLEOTIDE SEQUENCE [LARGE SCALE GENOMIC DNA]</scope>
    <source>
        <strain evidence="3 4">DSM 24742</strain>
    </source>
</reference>
<dbReference type="AlphaFoldDB" id="A0A261EZ55"/>
<proteinExistence type="predicted"/>
<sequence length="277" mass="29462">MTSPNNAPQWQGQPGPNQQGMNQPGPNQYAQQGQPPFANYPQQGQYPQPGPYQMGPQSAGFLGSMAHVIVARPTITVASLIGMIGSLLAIIGCFLPFFTYSYKGYGSSYSVSFSYLGSGMGTGKPYYGIFVLLLMVATIVFFLFPKKEFSVTTVALSTTALLFPLYELITRSSGYSIGVGFVFILIGALAALFCAAVQMLAVNKDMIVVPPTPYAPAPYGMPAPGQGQMPGYGAPNQPNQPNQFGQYPQQNGQGGSNGPQQMPPQGQQYPGPMGSRN</sequence>
<evidence type="ECO:0000313" key="4">
    <source>
        <dbReference type="Proteomes" id="UP000216725"/>
    </source>
</evidence>
<feature type="transmembrane region" description="Helical" evidence="2">
    <location>
        <begin position="151"/>
        <end position="169"/>
    </location>
</feature>
<evidence type="ECO:0008006" key="5">
    <source>
        <dbReference type="Google" id="ProtNLM"/>
    </source>
</evidence>
<name>A0A261EZ55_9BIFI</name>
<feature type="region of interest" description="Disordered" evidence="1">
    <location>
        <begin position="225"/>
        <end position="277"/>
    </location>
</feature>
<keyword evidence="2" id="KW-0472">Membrane</keyword>
<feature type="transmembrane region" description="Helical" evidence="2">
    <location>
        <begin position="75"/>
        <end position="98"/>
    </location>
</feature>